<dbReference type="RefSeq" id="WP_255911867.1">
    <property type="nucleotide sequence ID" value="NZ_JANFQO010000003.1"/>
</dbReference>
<dbReference type="SUPFAM" id="SSF52540">
    <property type="entry name" value="P-loop containing nucleoside triphosphate hydrolases"/>
    <property type="match status" value="2"/>
</dbReference>
<dbReference type="PANTHER" id="PTHR19211:SF6">
    <property type="entry name" value="BLL7188 PROTEIN"/>
    <property type="match status" value="1"/>
</dbReference>
<evidence type="ECO:0000256" key="4">
    <source>
        <dbReference type="SAM" id="MobiDB-lite"/>
    </source>
</evidence>
<protein>
    <submittedName>
        <fullName evidence="6">ATP-binding cassette domain-containing protein</fullName>
    </submittedName>
</protein>
<keyword evidence="2" id="KW-0547">Nucleotide-binding</keyword>
<feature type="domain" description="ABC transporter" evidence="5">
    <location>
        <begin position="338"/>
        <end position="550"/>
    </location>
</feature>
<feature type="compositionally biased region" description="Basic and acidic residues" evidence="4">
    <location>
        <begin position="250"/>
        <end position="274"/>
    </location>
</feature>
<comment type="caution">
    <text evidence="6">The sequence shown here is derived from an EMBL/GenBank/DDBJ whole genome shotgun (WGS) entry which is preliminary data.</text>
</comment>
<keyword evidence="3 6" id="KW-0067">ATP-binding</keyword>
<feature type="region of interest" description="Disordered" evidence="4">
    <location>
        <begin position="250"/>
        <end position="302"/>
    </location>
</feature>
<dbReference type="InterPro" id="IPR050611">
    <property type="entry name" value="ABCF"/>
</dbReference>
<dbReference type="SMART" id="SM00382">
    <property type="entry name" value="AAA"/>
    <property type="match status" value="2"/>
</dbReference>
<dbReference type="InterPro" id="IPR003593">
    <property type="entry name" value="AAA+_ATPase"/>
</dbReference>
<gene>
    <name evidence="6" type="ORF">NM961_04620</name>
</gene>
<dbReference type="Gene3D" id="3.40.50.300">
    <property type="entry name" value="P-loop containing nucleotide triphosphate hydrolases"/>
    <property type="match status" value="2"/>
</dbReference>
<evidence type="ECO:0000256" key="1">
    <source>
        <dbReference type="ARBA" id="ARBA00022737"/>
    </source>
</evidence>
<dbReference type="EMBL" id="JANFQO010000003">
    <property type="protein sequence ID" value="MCQ4163988.1"/>
    <property type="molecule type" value="Genomic_DNA"/>
</dbReference>
<reference evidence="6" key="1">
    <citation type="submission" date="2022-07" db="EMBL/GenBank/DDBJ databases">
        <title>Tahibacter sp., a new gammaproteobacterium isolated from the silt sample collected at pig farm.</title>
        <authorList>
            <person name="Chen H."/>
        </authorList>
    </citation>
    <scope>NUCLEOTIDE SEQUENCE</scope>
    <source>
        <strain evidence="6">P2K</strain>
    </source>
</reference>
<proteinExistence type="predicted"/>
<keyword evidence="1" id="KW-0677">Repeat</keyword>
<organism evidence="6 7">
    <name type="scientific">Tahibacter harae</name>
    <dbReference type="NCBI Taxonomy" id="2963937"/>
    <lineage>
        <taxon>Bacteria</taxon>
        <taxon>Pseudomonadati</taxon>
        <taxon>Pseudomonadota</taxon>
        <taxon>Gammaproteobacteria</taxon>
        <taxon>Lysobacterales</taxon>
        <taxon>Rhodanobacteraceae</taxon>
        <taxon>Tahibacter</taxon>
    </lineage>
</organism>
<dbReference type="PROSITE" id="PS50893">
    <property type="entry name" value="ABC_TRANSPORTER_2"/>
    <property type="match status" value="2"/>
</dbReference>
<keyword evidence="7" id="KW-1185">Reference proteome</keyword>
<dbReference type="InterPro" id="IPR027417">
    <property type="entry name" value="P-loop_NTPase"/>
</dbReference>
<dbReference type="InterPro" id="IPR003439">
    <property type="entry name" value="ABC_transporter-like_ATP-bd"/>
</dbReference>
<evidence type="ECO:0000313" key="6">
    <source>
        <dbReference type="EMBL" id="MCQ4163988.1"/>
    </source>
</evidence>
<evidence type="ECO:0000259" key="5">
    <source>
        <dbReference type="PROSITE" id="PS50893"/>
    </source>
</evidence>
<dbReference type="Pfam" id="PF00005">
    <property type="entry name" value="ABC_tran"/>
    <property type="match status" value="2"/>
</dbReference>
<feature type="domain" description="ABC transporter" evidence="5">
    <location>
        <begin position="6"/>
        <end position="238"/>
    </location>
</feature>
<evidence type="ECO:0000256" key="3">
    <source>
        <dbReference type="ARBA" id="ARBA00022840"/>
    </source>
</evidence>
<dbReference type="GO" id="GO:0005524">
    <property type="term" value="F:ATP binding"/>
    <property type="evidence" value="ECO:0007669"/>
    <property type="project" value="UniProtKB-KW"/>
</dbReference>
<dbReference type="PROSITE" id="PS00211">
    <property type="entry name" value="ABC_TRANSPORTER_1"/>
    <property type="match status" value="1"/>
</dbReference>
<name>A0ABT1QN86_9GAMM</name>
<dbReference type="PANTHER" id="PTHR19211">
    <property type="entry name" value="ATP-BINDING TRANSPORT PROTEIN-RELATED"/>
    <property type="match status" value="1"/>
</dbReference>
<dbReference type="Proteomes" id="UP001165498">
    <property type="component" value="Unassembled WGS sequence"/>
</dbReference>
<dbReference type="CDD" id="cd03221">
    <property type="entry name" value="ABCF_EF-3"/>
    <property type="match status" value="2"/>
</dbReference>
<accession>A0ABT1QN86</accession>
<dbReference type="InterPro" id="IPR017871">
    <property type="entry name" value="ABC_transporter-like_CS"/>
</dbReference>
<sequence length="550" mass="59191">MTNPSLALQRAAFVLPDGRTLFSAIDLELDQRRTALIGRNGVGKSVLAQLLCGRLEPTAGRCRRNGRVHYLAQQIVPPAEATVAQVAGVAPVLAALARIEAGSTAAADFDRVGEHWDMRQRLEAVLREHDLGHLAAEQPAHSLSGGELTRVALAGAWLSEADFLVLDEPSNHLDRAQRELLQRRLREWPRGLLLVSHDRELLRTMQRIVELSAAGLHDYGGGYDFHVARRAGERGQAAQELARARLERRRGEAELREQRERQQRRQSRGQREGRQANQAPILLGLQKQRSEQSAGRLDQQQTARREALAAQVSAAAQRVEPEQDIVVFAPAAAAAAAPRRAAVLDQVILPYGLAAGRPLDLVIAGGQRIGLTGANGSGKSTLLKVLCAALAPPGGQCALHVPVAYLGQRLELLDAQQALLPQLLALQARANEAELRSRLALLGLDSAAVACPAGQLSGGERLKAALACALYRDQPAGLLLLDEPSNHLDLSSLQALEQMLRQYHGALVVVSHDAAFLAQLGLDTRLEIGAAGWCVRPWSDESAAGEGTAL</sequence>
<evidence type="ECO:0000313" key="7">
    <source>
        <dbReference type="Proteomes" id="UP001165498"/>
    </source>
</evidence>
<evidence type="ECO:0000256" key="2">
    <source>
        <dbReference type="ARBA" id="ARBA00022741"/>
    </source>
</evidence>